<dbReference type="RefSeq" id="WP_142260597.1">
    <property type="nucleotide sequence ID" value="NZ_VFPQ01000001.1"/>
</dbReference>
<dbReference type="EMBL" id="VFPQ01000001">
    <property type="protein sequence ID" value="TQM76765.1"/>
    <property type="molecule type" value="Genomic_DNA"/>
</dbReference>
<dbReference type="OrthoDB" id="3401874at2"/>
<feature type="region of interest" description="Disordered" evidence="1">
    <location>
        <begin position="185"/>
        <end position="216"/>
    </location>
</feature>
<evidence type="ECO:0000256" key="2">
    <source>
        <dbReference type="SAM" id="Phobius"/>
    </source>
</evidence>
<feature type="compositionally biased region" description="Low complexity" evidence="1">
    <location>
        <begin position="44"/>
        <end position="85"/>
    </location>
</feature>
<dbReference type="AlphaFoldDB" id="A0A543J1S3"/>
<keyword evidence="2" id="KW-1133">Transmembrane helix</keyword>
<feature type="compositionally biased region" description="Basic and acidic residues" evidence="1">
    <location>
        <begin position="86"/>
        <end position="99"/>
    </location>
</feature>
<evidence type="ECO:0000313" key="3">
    <source>
        <dbReference type="EMBL" id="TQM76765.1"/>
    </source>
</evidence>
<evidence type="ECO:0000313" key="4">
    <source>
        <dbReference type="Proteomes" id="UP000319213"/>
    </source>
</evidence>
<organism evidence="3 4">
    <name type="scientific">Thermopolyspora flexuosa</name>
    <dbReference type="NCBI Taxonomy" id="103836"/>
    <lineage>
        <taxon>Bacteria</taxon>
        <taxon>Bacillati</taxon>
        <taxon>Actinomycetota</taxon>
        <taxon>Actinomycetes</taxon>
        <taxon>Streptosporangiales</taxon>
        <taxon>Streptosporangiaceae</taxon>
        <taxon>Thermopolyspora</taxon>
    </lineage>
</organism>
<name>A0A543J1S3_9ACTN</name>
<evidence type="ECO:0008006" key="5">
    <source>
        <dbReference type="Google" id="ProtNLM"/>
    </source>
</evidence>
<feature type="region of interest" description="Disordered" evidence="1">
    <location>
        <begin position="233"/>
        <end position="309"/>
    </location>
</feature>
<keyword evidence="2" id="KW-0812">Transmembrane</keyword>
<feature type="compositionally biased region" description="Low complexity" evidence="1">
    <location>
        <begin position="197"/>
        <end position="206"/>
    </location>
</feature>
<sequence>MSPGHDEFSTTEILESGPPRRRRLPRSVLFTAVAAITVTAGAGVAAATTTDTPEPGTPTPTATATGGPAPSESQSPAPSESPSAGPDRDGRSRWRDGRGSRWFRPFGGSIHGEFTVPGAQEGQWRTVAVQVGEVTAVDQDSVTVRSADGYTREYVVTSDTRINSDQGIGAVQVGHQVAVTAQVEGGTATARDPRQGPAAEPWLPALPERPPLARPRQRPTSLLTTVAVGHALGDDHGLRAHHPREPSGRGHTRPRSQPAVDTRPRLRVTRTGAEACPETARQPAVGRFPRHGPGHARRYGPAVRLATPA</sequence>
<feature type="region of interest" description="Disordered" evidence="1">
    <location>
        <begin position="1"/>
        <end position="24"/>
    </location>
</feature>
<evidence type="ECO:0000256" key="1">
    <source>
        <dbReference type="SAM" id="MobiDB-lite"/>
    </source>
</evidence>
<feature type="region of interest" description="Disordered" evidence="1">
    <location>
        <begin position="44"/>
        <end position="105"/>
    </location>
</feature>
<proteinExistence type="predicted"/>
<feature type="compositionally biased region" description="Basic residues" evidence="1">
    <location>
        <begin position="288"/>
        <end position="298"/>
    </location>
</feature>
<protein>
    <recommendedName>
        <fullName evidence="5">DUF5666 domain-containing protein</fullName>
    </recommendedName>
</protein>
<keyword evidence="4" id="KW-1185">Reference proteome</keyword>
<keyword evidence="2" id="KW-0472">Membrane</keyword>
<comment type="caution">
    <text evidence="3">The sequence shown here is derived from an EMBL/GenBank/DDBJ whole genome shotgun (WGS) entry which is preliminary data.</text>
</comment>
<feature type="transmembrane region" description="Helical" evidence="2">
    <location>
        <begin position="28"/>
        <end position="47"/>
    </location>
</feature>
<reference evidence="3 4" key="1">
    <citation type="submission" date="2019-06" db="EMBL/GenBank/DDBJ databases">
        <title>Sequencing the genomes of 1000 actinobacteria strains.</title>
        <authorList>
            <person name="Klenk H.-P."/>
        </authorList>
    </citation>
    <scope>NUCLEOTIDE SEQUENCE [LARGE SCALE GENOMIC DNA]</scope>
    <source>
        <strain evidence="3 4">DSM 43186</strain>
    </source>
</reference>
<accession>A0A543J1S3</accession>
<gene>
    <name evidence="3" type="ORF">FHX40_3513</name>
</gene>
<dbReference type="Proteomes" id="UP000319213">
    <property type="component" value="Unassembled WGS sequence"/>
</dbReference>
<feature type="compositionally biased region" description="Basic and acidic residues" evidence="1">
    <location>
        <begin position="233"/>
        <end position="248"/>
    </location>
</feature>